<name>A0A9D1GUZ0_9ACTN</name>
<reference evidence="2" key="1">
    <citation type="submission" date="2020-10" db="EMBL/GenBank/DDBJ databases">
        <authorList>
            <person name="Gilroy R."/>
        </authorList>
    </citation>
    <scope>NUCLEOTIDE SEQUENCE</scope>
    <source>
        <strain evidence="2">ChiGjej1B1-24693</strain>
    </source>
</reference>
<sequence length="330" mass="35973">MSRARPVMLRWHRHLGRCLWTGLLGALGLVTVLIGWIGLLGEAWNALAGIVVGVAITVLAEWLSRRPWAVTTHGLQWPVPFGTARLGWAQVRAGTQQAPPRERRQSDRIVVHRPEGSVLVWPRPQTNGRCVDELQWWSDLHRGVPHGDWRAVPDLRLWQSQPSRSVANPGGRWLQGVLSVIAVALAVGATLMVGRSTATPTMLGWALAAVALVCAALWAVRRAVWSIGVHPTGLTVQHFPYRKEIAADRIVGCVVEKRPKLVSLGFLTVLALVLSLDLDADAPDHRYVPTLVLVDGTAVPLMALATRSRARAEALALRVMDPQATGSLPS</sequence>
<keyword evidence="1" id="KW-0472">Membrane</keyword>
<protein>
    <submittedName>
        <fullName evidence="2">Uncharacterized protein</fullName>
    </submittedName>
</protein>
<evidence type="ECO:0000256" key="1">
    <source>
        <dbReference type="SAM" id="Phobius"/>
    </source>
</evidence>
<organism evidence="2 3">
    <name type="scientific">Candidatus Avipropionibacterium avicola</name>
    <dbReference type="NCBI Taxonomy" id="2840701"/>
    <lineage>
        <taxon>Bacteria</taxon>
        <taxon>Bacillati</taxon>
        <taxon>Actinomycetota</taxon>
        <taxon>Actinomycetes</taxon>
        <taxon>Propionibacteriales</taxon>
        <taxon>Propionibacteriaceae</taxon>
        <taxon>Propionibacteriaceae incertae sedis</taxon>
        <taxon>Candidatus Avipropionibacterium</taxon>
    </lineage>
</organism>
<feature type="transmembrane region" description="Helical" evidence="1">
    <location>
        <begin position="43"/>
        <end position="63"/>
    </location>
</feature>
<reference evidence="2" key="2">
    <citation type="journal article" date="2021" name="PeerJ">
        <title>Extensive microbial diversity within the chicken gut microbiome revealed by metagenomics and culture.</title>
        <authorList>
            <person name="Gilroy R."/>
            <person name="Ravi A."/>
            <person name="Getino M."/>
            <person name="Pursley I."/>
            <person name="Horton D.L."/>
            <person name="Alikhan N.F."/>
            <person name="Baker D."/>
            <person name="Gharbi K."/>
            <person name="Hall N."/>
            <person name="Watson M."/>
            <person name="Adriaenssens E.M."/>
            <person name="Foster-Nyarko E."/>
            <person name="Jarju S."/>
            <person name="Secka A."/>
            <person name="Antonio M."/>
            <person name="Oren A."/>
            <person name="Chaudhuri R.R."/>
            <person name="La Ragione R."/>
            <person name="Hildebrand F."/>
            <person name="Pallen M.J."/>
        </authorList>
    </citation>
    <scope>NUCLEOTIDE SEQUENCE</scope>
    <source>
        <strain evidence="2">ChiGjej1B1-24693</strain>
    </source>
</reference>
<keyword evidence="1" id="KW-1133">Transmembrane helix</keyword>
<dbReference type="AlphaFoldDB" id="A0A9D1GUZ0"/>
<accession>A0A9D1GUZ0</accession>
<dbReference type="EMBL" id="DVLP01000005">
    <property type="protein sequence ID" value="HIT73971.1"/>
    <property type="molecule type" value="Genomic_DNA"/>
</dbReference>
<evidence type="ECO:0000313" key="2">
    <source>
        <dbReference type="EMBL" id="HIT73971.1"/>
    </source>
</evidence>
<feature type="transmembrane region" description="Helical" evidence="1">
    <location>
        <begin position="173"/>
        <end position="196"/>
    </location>
</feature>
<evidence type="ECO:0000313" key="3">
    <source>
        <dbReference type="Proteomes" id="UP000886842"/>
    </source>
</evidence>
<comment type="caution">
    <text evidence="2">The sequence shown here is derived from an EMBL/GenBank/DDBJ whole genome shotgun (WGS) entry which is preliminary data.</text>
</comment>
<gene>
    <name evidence="2" type="ORF">IAA98_00115</name>
</gene>
<proteinExistence type="predicted"/>
<feature type="transmembrane region" description="Helical" evidence="1">
    <location>
        <begin position="20"/>
        <end position="37"/>
    </location>
</feature>
<keyword evidence="1" id="KW-0812">Transmembrane</keyword>
<dbReference type="Proteomes" id="UP000886842">
    <property type="component" value="Unassembled WGS sequence"/>
</dbReference>
<feature type="transmembrane region" description="Helical" evidence="1">
    <location>
        <begin position="202"/>
        <end position="220"/>
    </location>
</feature>